<gene>
    <name evidence="10" type="ORF">JFL75_16175</name>
</gene>
<keyword evidence="6 8" id="KW-1133">Transmembrane helix</keyword>
<feature type="transmembrane region" description="Helical" evidence="8">
    <location>
        <begin position="12"/>
        <end position="39"/>
    </location>
</feature>
<dbReference type="SUPFAM" id="SSF161098">
    <property type="entry name" value="MetI-like"/>
    <property type="match status" value="1"/>
</dbReference>
<evidence type="ECO:0000259" key="9">
    <source>
        <dbReference type="PROSITE" id="PS50928"/>
    </source>
</evidence>
<feature type="domain" description="ABC transmembrane type-1" evidence="9">
    <location>
        <begin position="74"/>
        <end position="263"/>
    </location>
</feature>
<proteinExistence type="inferred from homology"/>
<feature type="transmembrane region" description="Helical" evidence="8">
    <location>
        <begin position="241"/>
        <end position="263"/>
    </location>
</feature>
<feature type="transmembrane region" description="Helical" evidence="8">
    <location>
        <begin position="78"/>
        <end position="102"/>
    </location>
</feature>
<keyword evidence="5 8" id="KW-0812">Transmembrane</keyword>
<dbReference type="KEGG" id="bhc:JFL75_16175"/>
<dbReference type="PROSITE" id="PS50928">
    <property type="entry name" value="ABC_TM1"/>
    <property type="match status" value="1"/>
</dbReference>
<evidence type="ECO:0000256" key="1">
    <source>
        <dbReference type="ARBA" id="ARBA00004651"/>
    </source>
</evidence>
<dbReference type="InterPro" id="IPR035906">
    <property type="entry name" value="MetI-like_sf"/>
</dbReference>
<evidence type="ECO:0000256" key="4">
    <source>
        <dbReference type="ARBA" id="ARBA00022475"/>
    </source>
</evidence>
<dbReference type="EMBL" id="CP067089">
    <property type="protein sequence ID" value="QQO08454.1"/>
    <property type="molecule type" value="Genomic_DNA"/>
</dbReference>
<accession>A0A7T7XL84</accession>
<feature type="transmembrane region" description="Helical" evidence="8">
    <location>
        <begin position="142"/>
        <end position="163"/>
    </location>
</feature>
<keyword evidence="4" id="KW-1003">Cell membrane</keyword>
<evidence type="ECO:0000313" key="11">
    <source>
        <dbReference type="Proteomes" id="UP000595917"/>
    </source>
</evidence>
<comment type="subcellular location">
    <subcellularLocation>
        <location evidence="1 8">Cell membrane</location>
        <topology evidence="1 8">Multi-pass membrane protein</topology>
    </subcellularLocation>
</comment>
<dbReference type="Pfam" id="PF00528">
    <property type="entry name" value="BPD_transp_1"/>
    <property type="match status" value="1"/>
</dbReference>
<evidence type="ECO:0000256" key="6">
    <source>
        <dbReference type="ARBA" id="ARBA00022989"/>
    </source>
</evidence>
<dbReference type="CDD" id="cd06261">
    <property type="entry name" value="TM_PBP2"/>
    <property type="match status" value="1"/>
</dbReference>
<keyword evidence="7 8" id="KW-0472">Membrane</keyword>
<dbReference type="RefSeq" id="WP_215625760.1">
    <property type="nucleotide sequence ID" value="NZ_CP067089.2"/>
</dbReference>
<keyword evidence="11" id="KW-1185">Reference proteome</keyword>
<protein>
    <recommendedName>
        <fullName evidence="2">sn-glycerol-3-phosphate transport system permease protein UgpE</fullName>
    </recommendedName>
</protein>
<dbReference type="GO" id="GO:0005886">
    <property type="term" value="C:plasma membrane"/>
    <property type="evidence" value="ECO:0007669"/>
    <property type="project" value="UniProtKB-SubCell"/>
</dbReference>
<evidence type="ECO:0000256" key="7">
    <source>
        <dbReference type="ARBA" id="ARBA00023136"/>
    </source>
</evidence>
<sequence length="278" mass="31234">MTKARAIKQTKSVLYQAFAIFLGCVIILPIIYALLISFMPANQILRRPPTFIPKTWILDNYRMAISATTLGRFMINSLIIAGVSSIIRVITSAMAAYAFVFFNFKFKNIIFMIFLGTIMVPSDIVLVTNYRTVANLGLINTYTGMMIIFFCSATNIFMMRQYFMTFSTSIKEASTIDGCGNFRFFIQILLPLSMPVMTTIFISSFISTWNTYLWPMLVTNQNNMRTVQVGVTMMNFPDGVVYGPIMAASILVLLPTLLIFVIFQKKIVGGIMGGAVKE</sequence>
<evidence type="ECO:0000256" key="5">
    <source>
        <dbReference type="ARBA" id="ARBA00022692"/>
    </source>
</evidence>
<dbReference type="Gene3D" id="1.10.3720.10">
    <property type="entry name" value="MetI-like"/>
    <property type="match status" value="1"/>
</dbReference>
<comment type="similarity">
    <text evidence="8">Belongs to the binding-protein-dependent transport system permease family.</text>
</comment>
<dbReference type="GO" id="GO:0055085">
    <property type="term" value="P:transmembrane transport"/>
    <property type="evidence" value="ECO:0007669"/>
    <property type="project" value="InterPro"/>
</dbReference>
<keyword evidence="3 8" id="KW-0813">Transport</keyword>
<feature type="transmembrane region" description="Helical" evidence="8">
    <location>
        <begin position="184"/>
        <end position="206"/>
    </location>
</feature>
<dbReference type="PROSITE" id="PS51257">
    <property type="entry name" value="PROKAR_LIPOPROTEIN"/>
    <property type="match status" value="1"/>
</dbReference>
<dbReference type="PANTHER" id="PTHR43744">
    <property type="entry name" value="ABC TRANSPORTER PERMEASE PROTEIN MG189-RELATED-RELATED"/>
    <property type="match status" value="1"/>
</dbReference>
<dbReference type="Proteomes" id="UP000595917">
    <property type="component" value="Chromosome"/>
</dbReference>
<evidence type="ECO:0000256" key="2">
    <source>
        <dbReference type="ARBA" id="ARBA00020515"/>
    </source>
</evidence>
<feature type="transmembrane region" description="Helical" evidence="8">
    <location>
        <begin position="109"/>
        <end position="130"/>
    </location>
</feature>
<organism evidence="10 11">
    <name type="scientific">Breznakiella homolactica</name>
    <dbReference type="NCBI Taxonomy" id="2798577"/>
    <lineage>
        <taxon>Bacteria</taxon>
        <taxon>Pseudomonadati</taxon>
        <taxon>Spirochaetota</taxon>
        <taxon>Spirochaetia</taxon>
        <taxon>Spirochaetales</taxon>
        <taxon>Breznakiellaceae</taxon>
        <taxon>Breznakiella</taxon>
    </lineage>
</organism>
<name>A0A7T7XL84_9SPIR</name>
<evidence type="ECO:0000256" key="8">
    <source>
        <dbReference type="RuleBase" id="RU363032"/>
    </source>
</evidence>
<reference evidence="10" key="1">
    <citation type="submission" date="2021-01" db="EMBL/GenBank/DDBJ databases">
        <title>Description of Breznakiella homolactica.</title>
        <authorList>
            <person name="Song Y."/>
            <person name="Brune A."/>
        </authorList>
    </citation>
    <scope>NUCLEOTIDE SEQUENCE</scope>
    <source>
        <strain evidence="10">RmG30</strain>
    </source>
</reference>
<evidence type="ECO:0000313" key="10">
    <source>
        <dbReference type="EMBL" id="QQO08454.1"/>
    </source>
</evidence>
<evidence type="ECO:0000256" key="3">
    <source>
        <dbReference type="ARBA" id="ARBA00022448"/>
    </source>
</evidence>
<dbReference type="InterPro" id="IPR000515">
    <property type="entry name" value="MetI-like"/>
</dbReference>
<dbReference type="PANTHER" id="PTHR43744:SF8">
    <property type="entry name" value="SN-GLYCEROL-3-PHOSPHATE TRANSPORT SYSTEM PERMEASE PROTEIN UGPE"/>
    <property type="match status" value="1"/>
</dbReference>
<dbReference type="AlphaFoldDB" id="A0A7T7XL84"/>